<gene>
    <name evidence="12" type="ORF">NW762_014287</name>
</gene>
<dbReference type="GO" id="GO:0016052">
    <property type="term" value="P:carbohydrate catabolic process"/>
    <property type="evidence" value="ECO:0007669"/>
    <property type="project" value="InterPro"/>
</dbReference>
<dbReference type="Pfam" id="PF03663">
    <property type="entry name" value="Glyco_hydro_76"/>
    <property type="match status" value="1"/>
</dbReference>
<dbReference type="GO" id="GO:0008496">
    <property type="term" value="F:mannan endo-1,6-alpha-mannosidase activity"/>
    <property type="evidence" value="ECO:0007669"/>
    <property type="project" value="UniProtKB-EC"/>
</dbReference>
<dbReference type="PANTHER" id="PTHR12145:SF36">
    <property type="entry name" value="MANNAN ENDO-1,6-ALPHA-MANNOSIDASE DCW1"/>
    <property type="match status" value="1"/>
</dbReference>
<protein>
    <recommendedName>
        <fullName evidence="4">mannan endo-1,6-alpha-mannosidase</fullName>
        <ecNumber evidence="4">3.2.1.101</ecNumber>
    </recommendedName>
</protein>
<evidence type="ECO:0000256" key="5">
    <source>
        <dbReference type="ARBA" id="ARBA00022729"/>
    </source>
</evidence>
<keyword evidence="6" id="KW-0378">Hydrolase</keyword>
<evidence type="ECO:0000256" key="8">
    <source>
        <dbReference type="ARBA" id="ARBA00023180"/>
    </source>
</evidence>
<comment type="subcellular location">
    <subcellularLocation>
        <location evidence="2">Endomembrane system</location>
    </subcellularLocation>
</comment>
<dbReference type="InterPro" id="IPR014480">
    <property type="entry name" value="Mannan-1_6-alpha_mannosidase"/>
</dbReference>
<comment type="caution">
    <text evidence="12">The sequence shown here is derived from an EMBL/GenBank/DDBJ whole genome shotgun (WGS) entry which is preliminary data.</text>
</comment>
<dbReference type="InterPro" id="IPR008928">
    <property type="entry name" value="6-hairpin_glycosidase_sf"/>
</dbReference>
<feature type="chain" id="PRO_5040822403" description="mannan endo-1,6-alpha-mannosidase" evidence="11">
    <location>
        <begin position="23"/>
        <end position="442"/>
    </location>
</feature>
<dbReference type="FunFam" id="1.50.10.20:FF:000006">
    <property type="entry name" value="Mannan endo-1,6-alpha-mannosidase"/>
    <property type="match status" value="1"/>
</dbReference>
<feature type="signal peptide" evidence="11">
    <location>
        <begin position="1"/>
        <end position="22"/>
    </location>
</feature>
<dbReference type="PANTHER" id="PTHR12145">
    <property type="entry name" value="MANNAN ENDO-1,6-ALPHA-MANNOSIDASE DCW1"/>
    <property type="match status" value="1"/>
</dbReference>
<feature type="compositionally biased region" description="Low complexity" evidence="10">
    <location>
        <begin position="401"/>
        <end position="411"/>
    </location>
</feature>
<sequence>MVTSQTIASLVLFLAQSVPVQSLKLGNHDDIVKRSETIASTLINFYHGNESGHIPGLLPDEAGYYWYQSGAFMSSYIDYWQLTGDDTYNDLVSKGIEWQVGPNDDFMPTNQTKNLGNDDQSIWALGALTAAEYGFPAPSEKQFKWIDLATAVWEDQRRRWDIEVKGKVCDGGLRWQIMTFNNGYNYKQTFANALFFNLGARLARFTGNETYADYAGKTWDWLEVSGLINNETWAVYDGSQSDTDCSKINHIQFSAPSASLAMGAAFMYNYTEGSKEWKERTENLTASTLNFFFPKKEGFKEIACADGGKCSKDLVTYKAFAHRWLAVTTQVASFTADSILPAIRRSAEALGTSTEDNDTMEQTLVTFAAVSNLLIANSTAPRTQDQPAKDKANKTEDDTTSKSNSSSSSTDEGTDKSSAFKLEGSDGFMSISFLVLAFIWIM</sequence>
<dbReference type="EC" id="3.2.1.101" evidence="4"/>
<dbReference type="OrthoDB" id="4187847at2759"/>
<dbReference type="GO" id="GO:0009272">
    <property type="term" value="P:fungal-type cell wall biogenesis"/>
    <property type="evidence" value="ECO:0007669"/>
    <property type="project" value="TreeGrafter"/>
</dbReference>
<proteinExistence type="inferred from homology"/>
<evidence type="ECO:0000256" key="2">
    <source>
        <dbReference type="ARBA" id="ARBA00004308"/>
    </source>
</evidence>
<dbReference type="Proteomes" id="UP001152049">
    <property type="component" value="Unassembled WGS sequence"/>
</dbReference>
<comment type="catalytic activity">
    <reaction evidence="1">
        <text>Random hydrolysis of (1-&gt;6)-alpha-D-mannosidic linkages in unbranched (1-&gt;6)-mannans.</text>
        <dbReference type="EC" id="3.2.1.101"/>
    </reaction>
</comment>
<keyword evidence="13" id="KW-1185">Reference proteome</keyword>
<dbReference type="SUPFAM" id="SSF48208">
    <property type="entry name" value="Six-hairpin glycosidases"/>
    <property type="match status" value="1"/>
</dbReference>
<feature type="compositionally biased region" description="Basic and acidic residues" evidence="10">
    <location>
        <begin position="387"/>
        <end position="400"/>
    </location>
</feature>
<evidence type="ECO:0000313" key="12">
    <source>
        <dbReference type="EMBL" id="KAJ4245076.1"/>
    </source>
</evidence>
<evidence type="ECO:0000256" key="3">
    <source>
        <dbReference type="ARBA" id="ARBA00009699"/>
    </source>
</evidence>
<keyword evidence="9" id="KW-0326">Glycosidase</keyword>
<dbReference type="AlphaFoldDB" id="A0A9W8RKI0"/>
<feature type="region of interest" description="Disordered" evidence="10">
    <location>
        <begin position="379"/>
        <end position="417"/>
    </location>
</feature>
<organism evidence="12 13">
    <name type="scientific">Fusarium torreyae</name>
    <dbReference type="NCBI Taxonomy" id="1237075"/>
    <lineage>
        <taxon>Eukaryota</taxon>
        <taxon>Fungi</taxon>
        <taxon>Dikarya</taxon>
        <taxon>Ascomycota</taxon>
        <taxon>Pezizomycotina</taxon>
        <taxon>Sordariomycetes</taxon>
        <taxon>Hypocreomycetidae</taxon>
        <taxon>Hypocreales</taxon>
        <taxon>Nectriaceae</taxon>
        <taxon>Fusarium</taxon>
    </lineage>
</organism>
<keyword evidence="8" id="KW-0325">Glycoprotein</keyword>
<dbReference type="InterPro" id="IPR005198">
    <property type="entry name" value="Glyco_hydro_76"/>
</dbReference>
<evidence type="ECO:0000256" key="6">
    <source>
        <dbReference type="ARBA" id="ARBA00022801"/>
    </source>
</evidence>
<reference evidence="12" key="1">
    <citation type="submission" date="2022-09" db="EMBL/GenBank/DDBJ databases">
        <title>Fusarium specimens isolated from Avocado Roots.</title>
        <authorList>
            <person name="Stajich J."/>
            <person name="Roper C."/>
            <person name="Heimlech-Rivalta G."/>
        </authorList>
    </citation>
    <scope>NUCLEOTIDE SEQUENCE</scope>
    <source>
        <strain evidence="12">CF00136</strain>
    </source>
</reference>
<keyword evidence="5 11" id="KW-0732">Signal</keyword>
<dbReference type="Gene3D" id="1.50.10.20">
    <property type="match status" value="1"/>
</dbReference>
<evidence type="ECO:0000256" key="11">
    <source>
        <dbReference type="SAM" id="SignalP"/>
    </source>
</evidence>
<evidence type="ECO:0000256" key="10">
    <source>
        <dbReference type="SAM" id="MobiDB-lite"/>
    </source>
</evidence>
<comment type="similarity">
    <text evidence="3">Belongs to the glycosyl hydrolase 76 family.</text>
</comment>
<evidence type="ECO:0000256" key="7">
    <source>
        <dbReference type="ARBA" id="ARBA00023136"/>
    </source>
</evidence>
<keyword evidence="7" id="KW-0472">Membrane</keyword>
<evidence type="ECO:0000256" key="4">
    <source>
        <dbReference type="ARBA" id="ARBA00012350"/>
    </source>
</evidence>
<name>A0A9W8RKI0_9HYPO</name>
<dbReference type="EMBL" id="JAOQAZ010000048">
    <property type="protein sequence ID" value="KAJ4245076.1"/>
    <property type="molecule type" value="Genomic_DNA"/>
</dbReference>
<accession>A0A9W8RKI0</accession>
<evidence type="ECO:0000256" key="9">
    <source>
        <dbReference type="ARBA" id="ARBA00023295"/>
    </source>
</evidence>
<dbReference type="GO" id="GO:0012505">
    <property type="term" value="C:endomembrane system"/>
    <property type="evidence" value="ECO:0007669"/>
    <property type="project" value="UniProtKB-SubCell"/>
</dbReference>
<evidence type="ECO:0000313" key="13">
    <source>
        <dbReference type="Proteomes" id="UP001152049"/>
    </source>
</evidence>
<evidence type="ECO:0000256" key="1">
    <source>
        <dbReference type="ARBA" id="ARBA00001452"/>
    </source>
</evidence>